<evidence type="ECO:0000313" key="3">
    <source>
        <dbReference type="Proteomes" id="UP000314294"/>
    </source>
</evidence>
<keyword evidence="3" id="KW-1185">Reference proteome</keyword>
<accession>A0A4Z2IAE9</accession>
<feature type="compositionally biased region" description="Basic and acidic residues" evidence="1">
    <location>
        <begin position="196"/>
        <end position="213"/>
    </location>
</feature>
<reference evidence="2 3" key="1">
    <citation type="submission" date="2019-03" db="EMBL/GenBank/DDBJ databases">
        <title>First draft genome of Liparis tanakae, snailfish: a comprehensive survey of snailfish specific genes.</title>
        <authorList>
            <person name="Kim W."/>
            <person name="Song I."/>
            <person name="Jeong J.-H."/>
            <person name="Kim D."/>
            <person name="Kim S."/>
            <person name="Ryu S."/>
            <person name="Song J.Y."/>
            <person name="Lee S.K."/>
        </authorList>
    </citation>
    <scope>NUCLEOTIDE SEQUENCE [LARGE SCALE GENOMIC DNA]</scope>
    <source>
        <tissue evidence="2">Muscle</tissue>
    </source>
</reference>
<protein>
    <submittedName>
        <fullName evidence="2">Uncharacterized protein</fullName>
    </submittedName>
</protein>
<name>A0A4Z2IAE9_9TELE</name>
<dbReference type="EMBL" id="SRLO01000109">
    <property type="protein sequence ID" value="TNN74937.1"/>
    <property type="molecule type" value="Genomic_DNA"/>
</dbReference>
<gene>
    <name evidence="2" type="ORF">EYF80_014855</name>
</gene>
<feature type="compositionally biased region" description="Low complexity" evidence="1">
    <location>
        <begin position="138"/>
        <end position="150"/>
    </location>
</feature>
<proteinExistence type="predicted"/>
<sequence>MMLNTTVYGWGGRVRCTPASSCLHWGLLRLVLSSDDPCDPGADGVGGGRVLVMWTKPVERSAPDLQTSIGSALHCGAAAHMGSFHNLPAQLDVQSANGLGGKRLQLERRNHDRASHKVKEGQAQATHNHGPVRGSGRRAGSTSTSSPGTREPVYSALVVYRAAGILRQAVRSADAQDTARRPHRTTRRGFITQKVSESEDKQGDGRSSEELRGGRHTHNTNSRKGELVDGRVLQIRADERPALLSGLNQQWPERGGGQTEGGLGKCSFVFFTDSKTTV</sequence>
<dbReference type="AlphaFoldDB" id="A0A4Z2IAE9"/>
<organism evidence="2 3">
    <name type="scientific">Liparis tanakae</name>
    <name type="common">Tanaka's snailfish</name>
    <dbReference type="NCBI Taxonomy" id="230148"/>
    <lineage>
        <taxon>Eukaryota</taxon>
        <taxon>Metazoa</taxon>
        <taxon>Chordata</taxon>
        <taxon>Craniata</taxon>
        <taxon>Vertebrata</taxon>
        <taxon>Euteleostomi</taxon>
        <taxon>Actinopterygii</taxon>
        <taxon>Neopterygii</taxon>
        <taxon>Teleostei</taxon>
        <taxon>Neoteleostei</taxon>
        <taxon>Acanthomorphata</taxon>
        <taxon>Eupercaria</taxon>
        <taxon>Perciformes</taxon>
        <taxon>Cottioidei</taxon>
        <taxon>Cottales</taxon>
        <taxon>Liparidae</taxon>
        <taxon>Liparis</taxon>
    </lineage>
</organism>
<evidence type="ECO:0000313" key="2">
    <source>
        <dbReference type="EMBL" id="TNN74937.1"/>
    </source>
</evidence>
<dbReference type="Proteomes" id="UP000314294">
    <property type="component" value="Unassembled WGS sequence"/>
</dbReference>
<feature type="compositionally biased region" description="Basic and acidic residues" evidence="1">
    <location>
        <begin position="110"/>
        <end position="120"/>
    </location>
</feature>
<comment type="caution">
    <text evidence="2">The sequence shown here is derived from an EMBL/GenBank/DDBJ whole genome shotgun (WGS) entry which is preliminary data.</text>
</comment>
<feature type="region of interest" description="Disordered" evidence="1">
    <location>
        <begin position="170"/>
        <end position="232"/>
    </location>
</feature>
<evidence type="ECO:0000256" key="1">
    <source>
        <dbReference type="SAM" id="MobiDB-lite"/>
    </source>
</evidence>
<feature type="region of interest" description="Disordered" evidence="1">
    <location>
        <begin position="110"/>
        <end position="150"/>
    </location>
</feature>